<evidence type="ECO:0000313" key="4">
    <source>
        <dbReference type="Proteomes" id="UP001151760"/>
    </source>
</evidence>
<evidence type="ECO:0000256" key="1">
    <source>
        <dbReference type="SAM" id="MobiDB-lite"/>
    </source>
</evidence>
<dbReference type="Proteomes" id="UP001151760">
    <property type="component" value="Unassembled WGS sequence"/>
</dbReference>
<dbReference type="GO" id="GO:0003964">
    <property type="term" value="F:RNA-directed DNA polymerase activity"/>
    <property type="evidence" value="ECO:0007669"/>
    <property type="project" value="UniProtKB-KW"/>
</dbReference>
<keyword evidence="3" id="KW-0808">Transferase</keyword>
<sequence>METLTRLYIKEIVSQHGVSISIISDCDSHFTLRFWQSMQSALGTQLDMSTAYHPETDGQSERTIQTLEDMLRASPFEVLYGRKCRSPICWAEEIGVSLTGTSAIREELPAEQSCLLASSAVSTLPSTPGSEPGSSLLGSRCEGGPEDPRTPPPIYLEYIPMEDKHVLPVKEQPLPPVDSPIAESPGYVIESDPKGSRGLLMTAIHSGYGRTMIEDADEDEENEEDEEEHAAPADSTIIVPTVELVSPPGGTEPVIPPPSTDITIGASTVDAEARRQEISEVGYGIRDTWVDPAEAVPEIAPITVGEVNTRVTELAELYEHDTQDLYALLEDAQDSRSRISQRVNMDSQRVDLLMGEVDDALGDSMDGEGGGLCFPRGLGSLDRIESGDSSGASDPP</sequence>
<dbReference type="InterPro" id="IPR012337">
    <property type="entry name" value="RNaseH-like_sf"/>
</dbReference>
<feature type="region of interest" description="Disordered" evidence="1">
    <location>
        <begin position="361"/>
        <end position="396"/>
    </location>
</feature>
<evidence type="ECO:0000259" key="2">
    <source>
        <dbReference type="PROSITE" id="PS50994"/>
    </source>
</evidence>
<dbReference type="InterPro" id="IPR036397">
    <property type="entry name" value="RNaseH_sf"/>
</dbReference>
<dbReference type="InterPro" id="IPR001584">
    <property type="entry name" value="Integrase_cat-core"/>
</dbReference>
<accession>A0ABQ5B1E8</accession>
<evidence type="ECO:0000313" key="3">
    <source>
        <dbReference type="EMBL" id="GJT08751.1"/>
    </source>
</evidence>
<dbReference type="EMBL" id="BQNB010012855">
    <property type="protein sequence ID" value="GJT08751.1"/>
    <property type="molecule type" value="Genomic_DNA"/>
</dbReference>
<dbReference type="PANTHER" id="PTHR35046:SF26">
    <property type="entry name" value="RNA-DIRECTED DNA POLYMERASE"/>
    <property type="match status" value="1"/>
</dbReference>
<reference evidence="3" key="2">
    <citation type="submission" date="2022-01" db="EMBL/GenBank/DDBJ databases">
        <authorList>
            <person name="Yamashiro T."/>
            <person name="Shiraishi A."/>
            <person name="Satake H."/>
            <person name="Nakayama K."/>
        </authorList>
    </citation>
    <scope>NUCLEOTIDE SEQUENCE</scope>
</reference>
<dbReference type="SUPFAM" id="SSF53098">
    <property type="entry name" value="Ribonuclease H-like"/>
    <property type="match status" value="1"/>
</dbReference>
<keyword evidence="4" id="KW-1185">Reference proteome</keyword>
<keyword evidence="3" id="KW-0548">Nucleotidyltransferase</keyword>
<organism evidence="3 4">
    <name type="scientific">Tanacetum coccineum</name>
    <dbReference type="NCBI Taxonomy" id="301880"/>
    <lineage>
        <taxon>Eukaryota</taxon>
        <taxon>Viridiplantae</taxon>
        <taxon>Streptophyta</taxon>
        <taxon>Embryophyta</taxon>
        <taxon>Tracheophyta</taxon>
        <taxon>Spermatophyta</taxon>
        <taxon>Magnoliopsida</taxon>
        <taxon>eudicotyledons</taxon>
        <taxon>Gunneridae</taxon>
        <taxon>Pentapetalae</taxon>
        <taxon>asterids</taxon>
        <taxon>campanulids</taxon>
        <taxon>Asterales</taxon>
        <taxon>Asteraceae</taxon>
        <taxon>Asteroideae</taxon>
        <taxon>Anthemideae</taxon>
        <taxon>Anthemidinae</taxon>
        <taxon>Tanacetum</taxon>
    </lineage>
</organism>
<feature type="compositionally biased region" description="Polar residues" evidence="1">
    <location>
        <begin position="387"/>
        <end position="396"/>
    </location>
</feature>
<protein>
    <submittedName>
        <fullName evidence="3">Reverse transcriptase domain-containing protein</fullName>
    </submittedName>
</protein>
<feature type="domain" description="Integrase catalytic" evidence="2">
    <location>
        <begin position="1"/>
        <end position="72"/>
    </location>
</feature>
<reference evidence="3" key="1">
    <citation type="journal article" date="2022" name="Int. J. Mol. Sci.">
        <title>Draft Genome of Tanacetum Coccineum: Genomic Comparison of Closely Related Tanacetum-Family Plants.</title>
        <authorList>
            <person name="Yamashiro T."/>
            <person name="Shiraishi A."/>
            <person name="Nakayama K."/>
            <person name="Satake H."/>
        </authorList>
    </citation>
    <scope>NUCLEOTIDE SEQUENCE</scope>
</reference>
<dbReference type="PANTHER" id="PTHR35046">
    <property type="entry name" value="ZINC KNUCKLE (CCHC-TYPE) FAMILY PROTEIN"/>
    <property type="match status" value="1"/>
</dbReference>
<name>A0ABQ5B1E8_9ASTR</name>
<keyword evidence="3" id="KW-0695">RNA-directed DNA polymerase</keyword>
<comment type="caution">
    <text evidence="3">The sequence shown here is derived from an EMBL/GenBank/DDBJ whole genome shotgun (WGS) entry which is preliminary data.</text>
</comment>
<proteinExistence type="predicted"/>
<gene>
    <name evidence="3" type="ORF">Tco_0843213</name>
</gene>
<dbReference type="Gene3D" id="3.30.420.10">
    <property type="entry name" value="Ribonuclease H-like superfamily/Ribonuclease H"/>
    <property type="match status" value="1"/>
</dbReference>
<dbReference type="PROSITE" id="PS50994">
    <property type="entry name" value="INTEGRASE"/>
    <property type="match status" value="1"/>
</dbReference>
<feature type="compositionally biased region" description="Low complexity" evidence="1">
    <location>
        <begin position="122"/>
        <end position="139"/>
    </location>
</feature>
<feature type="region of interest" description="Disordered" evidence="1">
    <location>
        <begin position="121"/>
        <end position="151"/>
    </location>
</feature>